<dbReference type="PANTHER" id="PTHR43617">
    <property type="entry name" value="L-AMINO ACID N-ACETYLTRANSFERASE"/>
    <property type="match status" value="1"/>
</dbReference>
<dbReference type="PANTHER" id="PTHR43617:SF34">
    <property type="entry name" value="PUTATIVE-RELATED"/>
    <property type="match status" value="1"/>
</dbReference>
<dbReference type="EMBL" id="FMUE01000001">
    <property type="protein sequence ID" value="SCX00748.1"/>
    <property type="molecule type" value="Genomic_DNA"/>
</dbReference>
<dbReference type="Pfam" id="PF00583">
    <property type="entry name" value="Acetyltransf_1"/>
    <property type="match status" value="1"/>
</dbReference>
<feature type="domain" description="N-acetyltransferase" evidence="1">
    <location>
        <begin position="1"/>
        <end position="145"/>
    </location>
</feature>
<keyword evidence="2" id="KW-0808">Transferase</keyword>
<dbReference type="AlphaFoldDB" id="A0A1R3T6H1"/>
<evidence type="ECO:0000313" key="3">
    <source>
        <dbReference type="Proteomes" id="UP000187891"/>
    </source>
</evidence>
<reference evidence="3" key="1">
    <citation type="submission" date="2016-10" db="EMBL/GenBank/DDBJ databases">
        <authorList>
            <person name="Wibberg D."/>
        </authorList>
    </citation>
    <scope>NUCLEOTIDE SEQUENCE [LARGE SCALE GENOMIC DNA]</scope>
</reference>
<dbReference type="CDD" id="cd04301">
    <property type="entry name" value="NAT_SF"/>
    <property type="match status" value="1"/>
</dbReference>
<dbReference type="InterPro" id="IPR016181">
    <property type="entry name" value="Acyl_CoA_acyltransferase"/>
</dbReference>
<dbReference type="InterPro" id="IPR000182">
    <property type="entry name" value="GNAT_dom"/>
</dbReference>
<accession>A0A1R3T6H1</accession>
<dbReference type="InterPro" id="IPR050276">
    <property type="entry name" value="MshD_Acetyltransferase"/>
</dbReference>
<dbReference type="Gene3D" id="3.40.630.30">
    <property type="match status" value="1"/>
</dbReference>
<dbReference type="RefSeq" id="WP_077116993.1">
    <property type="nucleotide sequence ID" value="NZ_FMUE01000001.1"/>
</dbReference>
<dbReference type="STRING" id="1907666.DSM25559_0067"/>
<name>A0A1R3T6H1_9HYPH</name>
<dbReference type="Proteomes" id="UP000187891">
    <property type="component" value="Unassembled WGS sequence"/>
</dbReference>
<gene>
    <name evidence="2" type="ORF">DSM25559_0067</name>
</gene>
<organism evidence="2 3">
    <name type="scientific">Agrobacterium rosae</name>
    <dbReference type="NCBI Taxonomy" id="1972867"/>
    <lineage>
        <taxon>Bacteria</taxon>
        <taxon>Pseudomonadati</taxon>
        <taxon>Pseudomonadota</taxon>
        <taxon>Alphaproteobacteria</taxon>
        <taxon>Hyphomicrobiales</taxon>
        <taxon>Rhizobiaceae</taxon>
        <taxon>Rhizobium/Agrobacterium group</taxon>
        <taxon>Agrobacterium</taxon>
    </lineage>
</organism>
<dbReference type="SUPFAM" id="SSF55729">
    <property type="entry name" value="Acyl-CoA N-acyltransferases (Nat)"/>
    <property type="match status" value="1"/>
</dbReference>
<dbReference type="GO" id="GO:0016747">
    <property type="term" value="F:acyltransferase activity, transferring groups other than amino-acyl groups"/>
    <property type="evidence" value="ECO:0007669"/>
    <property type="project" value="InterPro"/>
</dbReference>
<sequence>MTEADRIAVGLVGFAAWKSSSAFEDTYLNPVVIERVRGEFETFAQKTKCDIAVAEIDGTLAGWGARADGPDYISDIWIDPDWQSRGIGRVLVEHFVNEMRGSSIPIAKIATHARNVNAIKLYERCGFEVVWRGTQWSESMQVELQKVRLERVL</sequence>
<evidence type="ECO:0000313" key="2">
    <source>
        <dbReference type="EMBL" id="SCX00748.1"/>
    </source>
</evidence>
<protein>
    <submittedName>
        <fullName evidence="2">Ribosomal-protein-alanine N-acetyltransferase</fullName>
    </submittedName>
</protein>
<evidence type="ECO:0000259" key="1">
    <source>
        <dbReference type="PROSITE" id="PS51186"/>
    </source>
</evidence>
<dbReference type="PROSITE" id="PS51186">
    <property type="entry name" value="GNAT"/>
    <property type="match status" value="1"/>
</dbReference>
<proteinExistence type="predicted"/>